<organism evidence="2 3">
    <name type="scientific">Pendulispora rubella</name>
    <dbReference type="NCBI Taxonomy" id="2741070"/>
    <lineage>
        <taxon>Bacteria</taxon>
        <taxon>Pseudomonadati</taxon>
        <taxon>Myxococcota</taxon>
        <taxon>Myxococcia</taxon>
        <taxon>Myxococcales</taxon>
        <taxon>Sorangiineae</taxon>
        <taxon>Pendulisporaceae</taxon>
        <taxon>Pendulispora</taxon>
    </lineage>
</organism>
<evidence type="ECO:0000313" key="2">
    <source>
        <dbReference type="EMBL" id="WXB09849.1"/>
    </source>
</evidence>
<protein>
    <submittedName>
        <fullName evidence="2">MarR family transcriptional regulator</fullName>
    </submittedName>
</protein>
<dbReference type="Proteomes" id="UP001374803">
    <property type="component" value="Chromosome"/>
</dbReference>
<sequence>MANRTTDPIYKRAPTSAVTSADWARTIGEELGRELSARTILFHQAIAERVGLSVTDHKCLDIASRAAMEGPLNAGRLAELTGLTTGAVTGVLDRLEKAGFVRREKDPDDRRQVLVRLLPDRVPELMAVFAPFAKAWEEMCSRYTVEELARVHDFFRTTLDFMRQETERVRAMGPATETSPPAQDTTELSAPLSSDRVGYLEFLRGCSDWKLRAEVGPYLYRARFAGAEPRITAHEGHIVVEPARSTLRGLMSKRGPSELAIHPSIPWHILIRGGVTKVDADLRALTLRELEISGGAVDVTLELPCPADTIIVRIRGGVQRVTLLRPEGVPARLVVKSGASGLTIDTLHLGAVGGKTDWASPDFANAKGRYDIEVLGGADRFTLGTLPPVTYAVRE</sequence>
<name>A0ABZ2LFZ9_9BACT</name>
<dbReference type="InterPro" id="IPR000835">
    <property type="entry name" value="HTH_MarR-typ"/>
</dbReference>
<dbReference type="CDD" id="cd00090">
    <property type="entry name" value="HTH_ARSR"/>
    <property type="match status" value="1"/>
</dbReference>
<dbReference type="Gene3D" id="1.10.10.10">
    <property type="entry name" value="Winged helix-like DNA-binding domain superfamily/Winged helix DNA-binding domain"/>
    <property type="match status" value="1"/>
</dbReference>
<dbReference type="InterPro" id="IPR039422">
    <property type="entry name" value="MarR/SlyA-like"/>
</dbReference>
<proteinExistence type="predicted"/>
<keyword evidence="3" id="KW-1185">Reference proteome</keyword>
<dbReference type="PANTHER" id="PTHR33164">
    <property type="entry name" value="TRANSCRIPTIONAL REGULATOR, MARR FAMILY"/>
    <property type="match status" value="1"/>
</dbReference>
<evidence type="ECO:0000259" key="1">
    <source>
        <dbReference type="PROSITE" id="PS50995"/>
    </source>
</evidence>
<dbReference type="RefSeq" id="WP_394839522.1">
    <property type="nucleotide sequence ID" value="NZ_CP089929.1"/>
</dbReference>
<dbReference type="InterPro" id="IPR011991">
    <property type="entry name" value="ArsR-like_HTH"/>
</dbReference>
<accession>A0ABZ2LFZ9</accession>
<dbReference type="PANTHER" id="PTHR33164:SF106">
    <property type="entry name" value="TRANSCRIPTIONAL REGULATORY PROTEIN"/>
    <property type="match status" value="1"/>
</dbReference>
<dbReference type="SMART" id="SM00347">
    <property type="entry name" value="HTH_MARR"/>
    <property type="match status" value="1"/>
</dbReference>
<dbReference type="InterPro" id="IPR036390">
    <property type="entry name" value="WH_DNA-bd_sf"/>
</dbReference>
<reference evidence="2" key="1">
    <citation type="submission" date="2021-12" db="EMBL/GenBank/DDBJ databases">
        <title>Discovery of the Pendulisporaceae a myxobacterial family with distinct sporulation behavior and unique specialized metabolism.</title>
        <authorList>
            <person name="Garcia R."/>
            <person name="Popoff A."/>
            <person name="Bader C.D."/>
            <person name="Loehr J."/>
            <person name="Walesch S."/>
            <person name="Walt C."/>
            <person name="Boldt J."/>
            <person name="Bunk B."/>
            <person name="Haeckl F.J.F.P.J."/>
            <person name="Gunesch A.P."/>
            <person name="Birkelbach J."/>
            <person name="Nuebel U."/>
            <person name="Pietschmann T."/>
            <person name="Bach T."/>
            <person name="Mueller R."/>
        </authorList>
    </citation>
    <scope>NUCLEOTIDE SEQUENCE</scope>
    <source>
        <strain evidence="2">MSr11367</strain>
    </source>
</reference>
<dbReference type="SUPFAM" id="SSF46785">
    <property type="entry name" value="Winged helix' DNA-binding domain"/>
    <property type="match status" value="1"/>
</dbReference>
<dbReference type="InterPro" id="IPR036388">
    <property type="entry name" value="WH-like_DNA-bd_sf"/>
</dbReference>
<feature type="domain" description="HTH marR-type" evidence="1">
    <location>
        <begin position="28"/>
        <end position="160"/>
    </location>
</feature>
<dbReference type="Pfam" id="PF01047">
    <property type="entry name" value="MarR"/>
    <property type="match status" value="1"/>
</dbReference>
<evidence type="ECO:0000313" key="3">
    <source>
        <dbReference type="Proteomes" id="UP001374803"/>
    </source>
</evidence>
<gene>
    <name evidence="2" type="ORF">LVJ94_21790</name>
</gene>
<dbReference type="PROSITE" id="PS50995">
    <property type="entry name" value="HTH_MARR_2"/>
    <property type="match status" value="1"/>
</dbReference>
<dbReference type="EMBL" id="CP089983">
    <property type="protein sequence ID" value="WXB09849.1"/>
    <property type="molecule type" value="Genomic_DNA"/>
</dbReference>